<organism evidence="1 2">
    <name type="scientific">Aeromonas veronii</name>
    <dbReference type="NCBI Taxonomy" id="654"/>
    <lineage>
        <taxon>Bacteria</taxon>
        <taxon>Pseudomonadati</taxon>
        <taxon>Pseudomonadota</taxon>
        <taxon>Gammaproteobacteria</taxon>
        <taxon>Aeromonadales</taxon>
        <taxon>Aeromonadaceae</taxon>
        <taxon>Aeromonas</taxon>
    </lineage>
</organism>
<accession>A0A6S5DHK3</accession>
<proteinExistence type="predicted"/>
<dbReference type="AlphaFoldDB" id="A0A6S5DHK3"/>
<evidence type="ECO:0000313" key="1">
    <source>
        <dbReference type="EMBL" id="BBR41003.1"/>
    </source>
</evidence>
<evidence type="ECO:0008006" key="3">
    <source>
        <dbReference type="Google" id="ProtNLM"/>
    </source>
</evidence>
<reference evidence="1 2" key="1">
    <citation type="submission" date="2019-12" db="EMBL/GenBank/DDBJ databases">
        <title>complete genome sequences of Aeromonas veronii str. WP3-W19-ESBL-03 isolated from wastewater treatment plant effluent.</title>
        <authorList>
            <person name="Sekizuka T."/>
            <person name="Itokawa K."/>
            <person name="Yatsu K."/>
            <person name="Inamine Y."/>
            <person name="Kuroda M."/>
        </authorList>
    </citation>
    <scope>NUCLEOTIDE SEQUENCE [LARGE SCALE GENOMIC DNA]</scope>
    <source>
        <strain evidence="1 2">WP3-W19-ESBL-03</strain>
    </source>
</reference>
<protein>
    <recommendedName>
        <fullName evidence="3">Solute-binding protein family 3/N-terminal domain-containing protein</fullName>
    </recommendedName>
</protein>
<evidence type="ECO:0000313" key="2">
    <source>
        <dbReference type="Proteomes" id="UP000515442"/>
    </source>
</evidence>
<name>A0A6S5DHK3_AERVE</name>
<sequence length="174" mass="20509">MAMGVYRDEVTGVRQPRYPASADDLTVFMLKKWQSKWQGEKSLQGQSVVWRRGWAFDKYIAVTMQWHEIDSDEMALQLLGKERYRYYLTAGVLYANDDIPPNLHRAFLRWIPTYPIFADTPQGNRMLQLWDKGMVELIRSGTLADIYKHYQLYDYYQGFIRELEQKAAANPTPE</sequence>
<gene>
    <name evidence="1" type="ORF">WP3W19E03_35280</name>
</gene>
<dbReference type="EMBL" id="AP022038">
    <property type="protein sequence ID" value="BBR41003.1"/>
    <property type="molecule type" value="Genomic_DNA"/>
</dbReference>
<dbReference type="SUPFAM" id="SSF53850">
    <property type="entry name" value="Periplasmic binding protein-like II"/>
    <property type="match status" value="1"/>
</dbReference>
<dbReference type="Proteomes" id="UP000515442">
    <property type="component" value="Chromosome"/>
</dbReference>